<accession>A0ACC3TFF1</accession>
<comment type="caution">
    <text evidence="1">The sequence shown here is derived from an EMBL/GenBank/DDBJ whole genome shotgun (WGS) entry which is preliminary data.</text>
</comment>
<reference evidence="2" key="1">
    <citation type="journal article" date="2024" name="Front. Bioeng. Biotechnol.">
        <title>Genome-scale model development and genomic sequencing of the oleaginous clade Lipomyces.</title>
        <authorList>
            <person name="Czajka J.J."/>
            <person name="Han Y."/>
            <person name="Kim J."/>
            <person name="Mondo S.J."/>
            <person name="Hofstad B.A."/>
            <person name="Robles A."/>
            <person name="Haridas S."/>
            <person name="Riley R."/>
            <person name="LaButti K."/>
            <person name="Pangilinan J."/>
            <person name="Andreopoulos W."/>
            <person name="Lipzen A."/>
            <person name="Yan J."/>
            <person name="Wang M."/>
            <person name="Ng V."/>
            <person name="Grigoriev I.V."/>
            <person name="Spatafora J.W."/>
            <person name="Magnuson J.K."/>
            <person name="Baker S.E."/>
            <person name="Pomraning K.R."/>
        </authorList>
    </citation>
    <scope>NUCLEOTIDE SEQUENCE [LARGE SCALE GENOMIC DNA]</scope>
    <source>
        <strain evidence="2">CBS 10300</strain>
    </source>
</reference>
<organism evidence="1 2">
    <name type="scientific">Lipomyces orientalis</name>
    <dbReference type="NCBI Taxonomy" id="1233043"/>
    <lineage>
        <taxon>Eukaryota</taxon>
        <taxon>Fungi</taxon>
        <taxon>Dikarya</taxon>
        <taxon>Ascomycota</taxon>
        <taxon>Saccharomycotina</taxon>
        <taxon>Lipomycetes</taxon>
        <taxon>Lipomycetales</taxon>
        <taxon>Lipomycetaceae</taxon>
        <taxon>Lipomyces</taxon>
    </lineage>
</organism>
<sequence>MDPPARPRRKQAVDYLLLNDGYDGDEPIENLLQTRLSRVSSVESSVDLGPEDSISQIASQSFPEGLTEEVHDLESSQIQTDSNISQRTRGTSNSWLWEQFEITTLSQQWRPKRSKKLRNDQLITCKHCQKWSIKDSARSTSTTNMSYHLQKSHGLPLGNDKVDATQPTIMTMWKRKETADTAELFEKNLIRWVVQTRQPFTVIEYPAFVKLFKDIPGVNLPFTSRKTLKLRIDS</sequence>
<protein>
    <submittedName>
        <fullName evidence="1">Uncharacterized protein</fullName>
    </submittedName>
</protein>
<keyword evidence="2" id="KW-1185">Reference proteome</keyword>
<evidence type="ECO:0000313" key="1">
    <source>
        <dbReference type="EMBL" id="KAK9319690.1"/>
    </source>
</evidence>
<evidence type="ECO:0000313" key="2">
    <source>
        <dbReference type="Proteomes" id="UP001489719"/>
    </source>
</evidence>
<dbReference type="EMBL" id="MU970168">
    <property type="protein sequence ID" value="KAK9319690.1"/>
    <property type="molecule type" value="Genomic_DNA"/>
</dbReference>
<gene>
    <name evidence="1" type="ORF">V1517DRAFT_331674</name>
</gene>
<feature type="non-terminal residue" evidence="1">
    <location>
        <position position="234"/>
    </location>
</feature>
<dbReference type="Proteomes" id="UP001489719">
    <property type="component" value="Unassembled WGS sequence"/>
</dbReference>
<proteinExistence type="predicted"/>
<name>A0ACC3TFF1_9ASCO</name>